<dbReference type="AlphaFoldDB" id="C9LQ10"/>
<dbReference type="HOGENOM" id="CLU_2537162_0_0_9"/>
<dbReference type="Proteomes" id="UP000004736">
    <property type="component" value="Unassembled WGS sequence"/>
</dbReference>
<dbReference type="EMBL" id="ACIM02000001">
    <property type="protein sequence ID" value="EEW97646.1"/>
    <property type="molecule type" value="Genomic_DNA"/>
</dbReference>
<name>C9LQ10_9FIRM</name>
<dbReference type="STRING" id="592028.GCWU000321_01641"/>
<keyword evidence="2" id="KW-1185">Reference proteome</keyword>
<sequence>MYNRLHYYKWDFYVEGAYEDMAQHKKDYITLNIKTDAALMRCFATYCKDVGQTKTLAVERIIGAFLDERGVKAEKERKEAENL</sequence>
<comment type="caution">
    <text evidence="1">The sequence shown here is derived from an EMBL/GenBank/DDBJ whole genome shotgun (WGS) entry which is preliminary data.</text>
</comment>
<accession>C9LQ10</accession>
<evidence type="ECO:0000313" key="1">
    <source>
        <dbReference type="EMBL" id="EEW97646.1"/>
    </source>
</evidence>
<protein>
    <submittedName>
        <fullName evidence="1">Uncharacterized protein</fullName>
    </submittedName>
</protein>
<evidence type="ECO:0000313" key="2">
    <source>
        <dbReference type="Proteomes" id="UP000004736"/>
    </source>
</evidence>
<reference evidence="1" key="1">
    <citation type="submission" date="2009-09" db="EMBL/GenBank/DDBJ databases">
        <authorList>
            <person name="Weinstock G."/>
            <person name="Sodergren E."/>
            <person name="Clifton S."/>
            <person name="Fulton L."/>
            <person name="Fulton B."/>
            <person name="Courtney L."/>
            <person name="Fronick C."/>
            <person name="Harrison M."/>
            <person name="Strong C."/>
            <person name="Farmer C."/>
            <person name="Delahaunty K."/>
            <person name="Markovic C."/>
            <person name="Hall O."/>
            <person name="Minx P."/>
            <person name="Tomlinson C."/>
            <person name="Mitreva M."/>
            <person name="Nelson J."/>
            <person name="Hou S."/>
            <person name="Wollam A."/>
            <person name="Pepin K.H."/>
            <person name="Johnson M."/>
            <person name="Bhonagiri V."/>
            <person name="Nash W.E."/>
            <person name="Warren W."/>
            <person name="Chinwalla A."/>
            <person name="Mardis E.R."/>
            <person name="Wilson R.K."/>
        </authorList>
    </citation>
    <scope>NUCLEOTIDE SEQUENCE [LARGE SCALE GENOMIC DNA]</scope>
    <source>
        <strain evidence="1">DSM 15470</strain>
    </source>
</reference>
<organism evidence="1 2">
    <name type="scientific">Dialister invisus DSM 15470</name>
    <dbReference type="NCBI Taxonomy" id="592028"/>
    <lineage>
        <taxon>Bacteria</taxon>
        <taxon>Bacillati</taxon>
        <taxon>Bacillota</taxon>
        <taxon>Negativicutes</taxon>
        <taxon>Veillonellales</taxon>
        <taxon>Veillonellaceae</taxon>
        <taxon>Dialister</taxon>
    </lineage>
</organism>
<gene>
    <name evidence="1" type="ORF">GCWU000321_01641</name>
</gene>
<proteinExistence type="predicted"/>